<dbReference type="PRINTS" id="PR00385">
    <property type="entry name" value="P450"/>
</dbReference>
<sequence length="474" mass="53615">MTNWFLPPSLKIGVITLVTGVIWYLQRFRRLRSNSLPPGPSGLPWIGYTACLGPKAFDELQNLKDRYGDVVAFSLLGNTVVVLNTYEAVLEAANNNRSKLGRFTLTTNHWLAKGVGISNYDTPRTLDLRRALLRLLYGHEDVASYLADDSRPSKLRDAVKTEIQKLIRTLALTGEKPVEFLPLIRLVVWNVMWKIVFGRPCEISPEKIKHTLNLISTNNTENSMLQMIQLFPKRWLFILDRMPWIRRLLGMDQLYQRYAEVTALLREQLNIFDKTSGNSTDALISRFQKDCGLNIRRNELERLLFELMAAGTDTSSLTLTVACSYLTEQTGPLSGDNFTDQLNRIHRQANVVPLALPHVARQPIHVGQYCIPEGSIVIFNLYAIHQAQMGQVCPIAPIPFSVGSRSCPGQRLANKVIEDVVRAIDQNFSIQNSSDTEEEELPKGCTHAKLSQTSRGLTRTPSKSKFIFHVRRTL</sequence>
<evidence type="ECO:0000313" key="6">
    <source>
        <dbReference type="EMBL" id="THD26616.1"/>
    </source>
</evidence>
<evidence type="ECO:0000256" key="4">
    <source>
        <dbReference type="PIRSR" id="PIRSR602401-1"/>
    </source>
</evidence>
<dbReference type="GO" id="GO:0004497">
    <property type="term" value="F:monooxygenase activity"/>
    <property type="evidence" value="ECO:0007669"/>
    <property type="project" value="UniProtKB-KW"/>
</dbReference>
<dbReference type="Gene3D" id="1.10.630.10">
    <property type="entry name" value="Cytochrome P450"/>
    <property type="match status" value="2"/>
</dbReference>
<keyword evidence="7" id="KW-1185">Reference proteome</keyword>
<dbReference type="PANTHER" id="PTHR24300">
    <property type="entry name" value="CYTOCHROME P450 508A4-RELATED"/>
    <property type="match status" value="1"/>
</dbReference>
<dbReference type="GO" id="GO:0005506">
    <property type="term" value="F:iron ion binding"/>
    <property type="evidence" value="ECO:0007669"/>
    <property type="project" value="InterPro"/>
</dbReference>
<dbReference type="InterPro" id="IPR002401">
    <property type="entry name" value="Cyt_P450_E_grp-I"/>
</dbReference>
<keyword evidence="2 4" id="KW-0479">Metal-binding</keyword>
<evidence type="ECO:0000256" key="3">
    <source>
        <dbReference type="ARBA" id="ARBA00023004"/>
    </source>
</evidence>
<keyword evidence="5" id="KW-0560">Oxidoreductase</keyword>
<dbReference type="SUPFAM" id="SSF48264">
    <property type="entry name" value="Cytochrome P450"/>
    <property type="match status" value="1"/>
</dbReference>
<keyword evidence="5" id="KW-0503">Monooxygenase</keyword>
<dbReference type="InterPro" id="IPR017972">
    <property type="entry name" value="Cyt_P450_CS"/>
</dbReference>
<dbReference type="EMBL" id="JXXN02000681">
    <property type="protein sequence ID" value="THD26616.1"/>
    <property type="molecule type" value="Genomic_DNA"/>
</dbReference>
<dbReference type="PRINTS" id="PR00463">
    <property type="entry name" value="EP450I"/>
</dbReference>
<proteinExistence type="inferred from homology"/>
<keyword evidence="3 4" id="KW-0408">Iron</keyword>
<protein>
    <submittedName>
        <fullName evidence="6">Cytochrome P450</fullName>
    </submittedName>
</protein>
<evidence type="ECO:0000256" key="5">
    <source>
        <dbReference type="RuleBase" id="RU000461"/>
    </source>
</evidence>
<dbReference type="AlphaFoldDB" id="A0A4E0RGF3"/>
<dbReference type="PROSITE" id="PS00086">
    <property type="entry name" value="CYTOCHROME_P450"/>
    <property type="match status" value="1"/>
</dbReference>
<dbReference type="InterPro" id="IPR001128">
    <property type="entry name" value="Cyt_P450"/>
</dbReference>
<accession>A0A4E0RGF3</accession>
<keyword evidence="4 5" id="KW-0349">Heme</keyword>
<comment type="caution">
    <text evidence="6">The sequence shown here is derived from an EMBL/GenBank/DDBJ whole genome shotgun (WGS) entry which is preliminary data.</text>
</comment>
<dbReference type="InterPro" id="IPR036396">
    <property type="entry name" value="Cyt_P450_sf"/>
</dbReference>
<comment type="cofactor">
    <cofactor evidence="4">
        <name>heme</name>
        <dbReference type="ChEBI" id="CHEBI:30413"/>
    </cofactor>
</comment>
<dbReference type="Pfam" id="PF00067">
    <property type="entry name" value="p450"/>
    <property type="match status" value="2"/>
</dbReference>
<organism evidence="6 7">
    <name type="scientific">Fasciola hepatica</name>
    <name type="common">Liver fluke</name>
    <dbReference type="NCBI Taxonomy" id="6192"/>
    <lineage>
        <taxon>Eukaryota</taxon>
        <taxon>Metazoa</taxon>
        <taxon>Spiralia</taxon>
        <taxon>Lophotrochozoa</taxon>
        <taxon>Platyhelminthes</taxon>
        <taxon>Trematoda</taxon>
        <taxon>Digenea</taxon>
        <taxon>Plagiorchiida</taxon>
        <taxon>Echinostomata</taxon>
        <taxon>Echinostomatoidea</taxon>
        <taxon>Fasciolidae</taxon>
        <taxon>Fasciola</taxon>
    </lineage>
</organism>
<dbReference type="InterPro" id="IPR050182">
    <property type="entry name" value="Cytochrome_P450_fam2"/>
</dbReference>
<gene>
    <name evidence="6" type="ORF">D915_002240</name>
</gene>
<dbReference type="GO" id="GO:0016705">
    <property type="term" value="F:oxidoreductase activity, acting on paired donors, with incorporation or reduction of molecular oxygen"/>
    <property type="evidence" value="ECO:0007669"/>
    <property type="project" value="InterPro"/>
</dbReference>
<name>A0A4E0RGF3_FASHE</name>
<evidence type="ECO:0000313" key="7">
    <source>
        <dbReference type="Proteomes" id="UP000230066"/>
    </source>
</evidence>
<dbReference type="Proteomes" id="UP000230066">
    <property type="component" value="Unassembled WGS sequence"/>
</dbReference>
<reference evidence="6" key="1">
    <citation type="submission" date="2019-03" db="EMBL/GenBank/DDBJ databases">
        <title>Improved annotation for the trematode Fasciola hepatica.</title>
        <authorList>
            <person name="Choi Y.-J."/>
            <person name="Martin J."/>
            <person name="Mitreva M."/>
        </authorList>
    </citation>
    <scope>NUCLEOTIDE SEQUENCE [LARGE SCALE GENOMIC DNA]</scope>
</reference>
<feature type="binding site" description="axial binding residue" evidence="4">
    <location>
        <position position="407"/>
    </location>
    <ligand>
        <name>heme</name>
        <dbReference type="ChEBI" id="CHEBI:30413"/>
    </ligand>
    <ligandPart>
        <name>Fe</name>
        <dbReference type="ChEBI" id="CHEBI:18248"/>
    </ligandPart>
</feature>
<evidence type="ECO:0000256" key="1">
    <source>
        <dbReference type="ARBA" id="ARBA00010617"/>
    </source>
</evidence>
<evidence type="ECO:0000256" key="2">
    <source>
        <dbReference type="ARBA" id="ARBA00022723"/>
    </source>
</evidence>
<dbReference type="PANTHER" id="PTHR24300:SF375">
    <property type="entry name" value="CYTOCHROME P450 FAMILY"/>
    <property type="match status" value="1"/>
</dbReference>
<dbReference type="GO" id="GO:0020037">
    <property type="term" value="F:heme binding"/>
    <property type="evidence" value="ECO:0007669"/>
    <property type="project" value="InterPro"/>
</dbReference>
<comment type="similarity">
    <text evidence="1 5">Belongs to the cytochrome P450 family.</text>
</comment>